<evidence type="ECO:0000313" key="9">
    <source>
        <dbReference type="EMBL" id="MBT9810248.1"/>
    </source>
</evidence>
<accession>A0AA41FFI3</accession>
<dbReference type="InterPro" id="IPR000515">
    <property type="entry name" value="MetI-like"/>
</dbReference>
<dbReference type="PANTHER" id="PTHR43744:SF8">
    <property type="entry name" value="SN-GLYCEROL-3-PHOSPHATE TRANSPORT SYSTEM PERMEASE PROTEIN UGPE"/>
    <property type="match status" value="1"/>
</dbReference>
<organism evidence="9 10">
    <name type="scientific">Enterocloster citroniae</name>
    <dbReference type="NCBI Taxonomy" id="358743"/>
    <lineage>
        <taxon>Bacteria</taxon>
        <taxon>Bacillati</taxon>
        <taxon>Bacillota</taxon>
        <taxon>Clostridia</taxon>
        <taxon>Lachnospirales</taxon>
        <taxon>Lachnospiraceae</taxon>
        <taxon>Enterocloster</taxon>
    </lineage>
</organism>
<evidence type="ECO:0000256" key="3">
    <source>
        <dbReference type="ARBA" id="ARBA00022475"/>
    </source>
</evidence>
<evidence type="ECO:0000256" key="5">
    <source>
        <dbReference type="ARBA" id="ARBA00022989"/>
    </source>
</evidence>
<dbReference type="InterPro" id="IPR035906">
    <property type="entry name" value="MetI-like_sf"/>
</dbReference>
<comment type="similarity">
    <text evidence="7">Belongs to the binding-protein-dependent transport system permease family.</text>
</comment>
<feature type="transmembrane region" description="Helical" evidence="7">
    <location>
        <begin position="117"/>
        <end position="137"/>
    </location>
</feature>
<evidence type="ECO:0000256" key="4">
    <source>
        <dbReference type="ARBA" id="ARBA00022692"/>
    </source>
</evidence>
<comment type="caution">
    <text evidence="9">The sequence shown here is derived from an EMBL/GenBank/DDBJ whole genome shotgun (WGS) entry which is preliminary data.</text>
</comment>
<feature type="transmembrane region" description="Helical" evidence="7">
    <location>
        <begin position="249"/>
        <end position="270"/>
    </location>
</feature>
<reference evidence="9" key="1">
    <citation type="journal article" date="2021" name="Gut Microbes">
        <title>A synthetic consortium of 100 gut commensals modulates the composition and function in a colon model of the microbiome of elderly subjects.</title>
        <authorList>
            <person name="Perez M."/>
            <person name="Ntemiri A."/>
            <person name="Tan H."/>
            <person name="Harris H.M.B."/>
            <person name="Roager H.M."/>
            <person name="Ribiere C."/>
            <person name="O'Toole P.W."/>
        </authorList>
    </citation>
    <scope>NUCLEOTIDE SEQUENCE</scope>
    <source>
        <strain evidence="9">MCC335</strain>
    </source>
</reference>
<dbReference type="SUPFAM" id="SSF161098">
    <property type="entry name" value="MetI-like"/>
    <property type="match status" value="1"/>
</dbReference>
<proteinExistence type="inferred from homology"/>
<keyword evidence="4 7" id="KW-0812">Transmembrane</keyword>
<dbReference type="Proteomes" id="UP000708338">
    <property type="component" value="Unassembled WGS sequence"/>
</dbReference>
<feature type="transmembrane region" description="Helical" evidence="7">
    <location>
        <begin position="149"/>
        <end position="169"/>
    </location>
</feature>
<evidence type="ECO:0000313" key="10">
    <source>
        <dbReference type="Proteomes" id="UP000708338"/>
    </source>
</evidence>
<keyword evidence="2 7" id="KW-0813">Transport</keyword>
<name>A0AA41FFI3_9FIRM</name>
<feature type="transmembrane region" description="Helical" evidence="7">
    <location>
        <begin position="190"/>
        <end position="212"/>
    </location>
</feature>
<evidence type="ECO:0000256" key="7">
    <source>
        <dbReference type="RuleBase" id="RU363032"/>
    </source>
</evidence>
<comment type="subcellular location">
    <subcellularLocation>
        <location evidence="1 7">Cell membrane</location>
        <topology evidence="1 7">Multi-pass membrane protein</topology>
    </subcellularLocation>
</comment>
<feature type="domain" description="ABC transmembrane type-1" evidence="8">
    <location>
        <begin position="80"/>
        <end position="270"/>
    </location>
</feature>
<dbReference type="EMBL" id="WQPS01000012">
    <property type="protein sequence ID" value="MBT9810248.1"/>
    <property type="molecule type" value="Genomic_DNA"/>
</dbReference>
<feature type="transmembrane region" description="Helical" evidence="7">
    <location>
        <begin position="86"/>
        <end position="105"/>
    </location>
</feature>
<dbReference type="Pfam" id="PF00528">
    <property type="entry name" value="BPD_transp_1"/>
    <property type="match status" value="1"/>
</dbReference>
<evidence type="ECO:0000259" key="8">
    <source>
        <dbReference type="PROSITE" id="PS50928"/>
    </source>
</evidence>
<dbReference type="Gene3D" id="1.10.3720.10">
    <property type="entry name" value="MetI-like"/>
    <property type="match status" value="1"/>
</dbReference>
<keyword evidence="3" id="KW-1003">Cell membrane</keyword>
<dbReference type="AlphaFoldDB" id="A0AA41FFI3"/>
<keyword evidence="5 7" id="KW-1133">Transmembrane helix</keyword>
<dbReference type="GO" id="GO:0055085">
    <property type="term" value="P:transmembrane transport"/>
    <property type="evidence" value="ECO:0007669"/>
    <property type="project" value="InterPro"/>
</dbReference>
<keyword evidence="6 7" id="KW-0472">Membrane</keyword>
<dbReference type="CDD" id="cd06261">
    <property type="entry name" value="TM_PBP2"/>
    <property type="match status" value="1"/>
</dbReference>
<sequence>MTYKRGKQVMKKRFTVYDFIRHLILISFAAVILFPFLWMICASFKEEQDVFVENFHLFPSSWKFENYVDAWNAAPFGAFFINSMKAAAISVVCQTTFCSMAAYAFAKLQFPFKKTLFSLMLAMLILPEEAAIISNYLLAQKLNLVNTSFGVAMMQLVNVFNIFLMRQIFMTVPDDLIQSASLDGCGSIQVFWHIILPNAKSSIATVALLSFLNSWNNYMWPYMVTDENRFRTLQIGLRYLIRPDLGPQWPMIMAASTMILIPVMMLFVFLQKYFVEGMLTSGIK</sequence>
<protein>
    <submittedName>
        <fullName evidence="9">ABC transporter permease subunit</fullName>
    </submittedName>
</protein>
<dbReference type="GO" id="GO:0005886">
    <property type="term" value="C:plasma membrane"/>
    <property type="evidence" value="ECO:0007669"/>
    <property type="project" value="UniProtKB-SubCell"/>
</dbReference>
<feature type="transmembrane region" description="Helical" evidence="7">
    <location>
        <begin position="20"/>
        <end position="40"/>
    </location>
</feature>
<gene>
    <name evidence="9" type="ORF">GPL26_11430</name>
</gene>
<dbReference type="PROSITE" id="PS50928">
    <property type="entry name" value="ABC_TM1"/>
    <property type="match status" value="1"/>
</dbReference>
<evidence type="ECO:0000256" key="1">
    <source>
        <dbReference type="ARBA" id="ARBA00004651"/>
    </source>
</evidence>
<dbReference type="PANTHER" id="PTHR43744">
    <property type="entry name" value="ABC TRANSPORTER PERMEASE PROTEIN MG189-RELATED-RELATED"/>
    <property type="match status" value="1"/>
</dbReference>
<evidence type="ECO:0000256" key="2">
    <source>
        <dbReference type="ARBA" id="ARBA00022448"/>
    </source>
</evidence>
<evidence type="ECO:0000256" key="6">
    <source>
        <dbReference type="ARBA" id="ARBA00023136"/>
    </source>
</evidence>